<organism evidence="1 2">
    <name type="scientific">Rhizoctonia solani</name>
    <dbReference type="NCBI Taxonomy" id="456999"/>
    <lineage>
        <taxon>Eukaryota</taxon>
        <taxon>Fungi</taxon>
        <taxon>Dikarya</taxon>
        <taxon>Basidiomycota</taxon>
        <taxon>Agaricomycotina</taxon>
        <taxon>Agaricomycetes</taxon>
        <taxon>Cantharellales</taxon>
        <taxon>Ceratobasidiaceae</taxon>
        <taxon>Rhizoctonia</taxon>
    </lineage>
</organism>
<gene>
    <name evidence="1" type="ORF">RDB_LOCUS155186</name>
</gene>
<accession>A0A8H3DC88</accession>
<comment type="caution">
    <text evidence="1">The sequence shown here is derived from an EMBL/GenBank/DDBJ whole genome shotgun (WGS) entry which is preliminary data.</text>
</comment>
<dbReference type="InterPro" id="IPR032675">
    <property type="entry name" value="LRR_dom_sf"/>
</dbReference>
<dbReference type="Proteomes" id="UP000663861">
    <property type="component" value="Unassembled WGS sequence"/>
</dbReference>
<dbReference type="Gene3D" id="3.80.10.10">
    <property type="entry name" value="Ribonuclease Inhibitor"/>
    <property type="match status" value="1"/>
</dbReference>
<evidence type="ECO:0000313" key="1">
    <source>
        <dbReference type="EMBL" id="CAE6520672.1"/>
    </source>
</evidence>
<evidence type="ECO:0000313" key="2">
    <source>
        <dbReference type="Proteomes" id="UP000663861"/>
    </source>
</evidence>
<sequence>MPLAWYTVTGATQLFKLLPGVRVGVPGILAGTETIYLPKDLETTDFTRFQLYANFVKNLVLFKNPAIVTKINRWRELLQYTSNNILLPSLASICLGTYWPQSIPYYTWIAVFGSPSVRRIEIQPLVRRNLPTVSSETASALFNLLIDKCPKIESFSLFVDPKQPTSPLEAGISTDGTRHQSSSDTLFGAIKHIQSLSCTSSMAEHFQNTFSLLGRIPKLEALQIYASQQDGLYTISLTPLESGAFSRLRKLTLYDFGPHTTLSILNRLAPVTELTQVTLEISFNKDSKDGVSDLDGFYNTVLIPTIYAQIPHLTHLTIRPMLEDDFYVVVDNASLDILASLRLQSLTLVRTRTDVERIAGLFPHIQTLRWPDLSVTLDQLRQFTAYRQLERLSIKLDLTSSPSIEPLCNRAIPPAIPCVLESDYGNFDLLSEAETHNLLVRLVGIWSRPFTLQQATPPDYPHRDFAAQRRLEKLNKELEEVMRSAF</sequence>
<proteinExistence type="predicted"/>
<name>A0A8H3DC88_9AGAM</name>
<dbReference type="AlphaFoldDB" id="A0A8H3DC88"/>
<protein>
    <submittedName>
        <fullName evidence="1">Uncharacterized protein</fullName>
    </submittedName>
</protein>
<dbReference type="EMBL" id="CAJMWY010004134">
    <property type="protein sequence ID" value="CAE6520672.1"/>
    <property type="molecule type" value="Genomic_DNA"/>
</dbReference>
<reference evidence="1" key="1">
    <citation type="submission" date="2021-01" db="EMBL/GenBank/DDBJ databases">
        <authorList>
            <person name="Kaushik A."/>
        </authorList>
    </citation>
    <scope>NUCLEOTIDE SEQUENCE</scope>
    <source>
        <strain evidence="1">AG4-RS23</strain>
    </source>
</reference>
<dbReference type="SUPFAM" id="SSF52047">
    <property type="entry name" value="RNI-like"/>
    <property type="match status" value="1"/>
</dbReference>